<evidence type="ECO:0000313" key="1">
    <source>
        <dbReference type="EMBL" id="TDM14878.1"/>
    </source>
</evidence>
<evidence type="ECO:0000313" key="2">
    <source>
        <dbReference type="Proteomes" id="UP000294843"/>
    </source>
</evidence>
<proteinExistence type="predicted"/>
<dbReference type="Proteomes" id="UP000294843">
    <property type="component" value="Unassembled WGS sequence"/>
</dbReference>
<reference evidence="1 2" key="1">
    <citation type="submission" date="2019-01" db="EMBL/GenBank/DDBJ databases">
        <title>Draft genome sequences of the type strains of six Macrococcus species.</title>
        <authorList>
            <person name="Mazhar S."/>
            <person name="Altermann E."/>
            <person name="Hill C."/>
            <person name="Mcauliffe O."/>
        </authorList>
    </citation>
    <scope>NUCLEOTIDE SEQUENCE [LARGE SCALE GENOMIC DNA]</scope>
    <source>
        <strain evidence="1 2">ATCC 51825</strain>
    </source>
</reference>
<accession>A0A4R6C140</accession>
<dbReference type="PANTHER" id="PTHR40396:SF1">
    <property type="entry name" value="ATPASE AAA-TYPE CORE DOMAIN-CONTAINING PROTEIN"/>
    <property type="match status" value="1"/>
</dbReference>
<gene>
    <name evidence="1" type="ORF">ERX55_02755</name>
</gene>
<organism evidence="1 2">
    <name type="scientific">Macrococcus bovicus</name>
    <dbReference type="NCBI Taxonomy" id="69968"/>
    <lineage>
        <taxon>Bacteria</taxon>
        <taxon>Bacillati</taxon>
        <taxon>Bacillota</taxon>
        <taxon>Bacilli</taxon>
        <taxon>Bacillales</taxon>
        <taxon>Staphylococcaceae</taxon>
        <taxon>Macrococcus</taxon>
    </lineage>
</organism>
<keyword evidence="1" id="KW-0547">Nucleotide-binding</keyword>
<name>A0A4R6C140_9STAP</name>
<protein>
    <submittedName>
        <fullName evidence="1">ATP-binding protein</fullName>
    </submittedName>
</protein>
<dbReference type="OrthoDB" id="9809324at2"/>
<dbReference type="InterPro" id="IPR027417">
    <property type="entry name" value="P-loop_NTPase"/>
</dbReference>
<keyword evidence="2" id="KW-1185">Reference proteome</keyword>
<comment type="caution">
    <text evidence="1">The sequence shown here is derived from an EMBL/GenBank/DDBJ whole genome shotgun (WGS) entry which is preliminary data.</text>
</comment>
<dbReference type="AlphaFoldDB" id="A0A4R6C140"/>
<dbReference type="SUPFAM" id="SSF52540">
    <property type="entry name" value="P-loop containing nucleoside triphosphate hydrolases"/>
    <property type="match status" value="1"/>
</dbReference>
<dbReference type="GO" id="GO:0005524">
    <property type="term" value="F:ATP binding"/>
    <property type="evidence" value="ECO:0007669"/>
    <property type="project" value="UniProtKB-KW"/>
</dbReference>
<sequence length="452" mass="52305">MQNLIRIKNVKIENVKNVKYGEFSTKIDFENFNDSDVLGFYGQNGSGKTAVVDTFILLEKLMDLQSLNSIKKKLVNIDGNSASIKIEYIVKLNNNKEYYIDYEVEIGIDEEDNYFVQKEVIRYKENQEKKRYKHIVSYQDTKFLIRTQPLSKLNEKNRISAQVAIKIAEKERTSIVFQTDLISVYKKLLNNEEYMLLKCIVNEFRSGLHIIKNSDYGLLMANILMPFNIHHESIKGTVPLNEYYESESLLLDDEMFDILKNDIFPSINVVLPAIIPGLTIDIRKTGEKTKKNGSTGIEFELLSIRGETSLPLSEESEGIKKIVSMLSVLSAIFKEPNSCVVIDELDAGVFEYLLGELLKIVDESGKGQLIFTSHNLRIVELLPIKNIWFTTTNPYNRYIQLKYTNELSNNRDIYIRALQIKNQQEELFDKIDNFEIRRAFKKLARRGKLNEL</sequence>
<dbReference type="EMBL" id="SCWF01000002">
    <property type="protein sequence ID" value="TDM14878.1"/>
    <property type="molecule type" value="Genomic_DNA"/>
</dbReference>
<dbReference type="Gene3D" id="3.40.50.300">
    <property type="entry name" value="P-loop containing nucleotide triphosphate hydrolases"/>
    <property type="match status" value="2"/>
</dbReference>
<keyword evidence="1" id="KW-0067">ATP-binding</keyword>
<dbReference type="RefSeq" id="WP_133451068.1">
    <property type="nucleotide sequence ID" value="NZ_SCWF01000002.1"/>
</dbReference>
<dbReference type="PANTHER" id="PTHR40396">
    <property type="entry name" value="ATPASE-LIKE PROTEIN"/>
    <property type="match status" value="1"/>
</dbReference>